<dbReference type="PROSITE" id="PS51257">
    <property type="entry name" value="PROKAR_LIPOPROTEIN"/>
    <property type="match status" value="1"/>
</dbReference>
<dbReference type="OrthoDB" id="9851448at2"/>
<protein>
    <recommendedName>
        <fullName evidence="3">Lipoprotein</fullName>
    </recommendedName>
</protein>
<gene>
    <name evidence="1" type="ORF">IX84_03990</name>
</gene>
<dbReference type="AlphaFoldDB" id="A0A098SBC3"/>
<keyword evidence="2" id="KW-1185">Reference proteome</keyword>
<comment type="caution">
    <text evidence="1">The sequence shown here is derived from an EMBL/GenBank/DDBJ whole genome shotgun (WGS) entry which is preliminary data.</text>
</comment>
<sequence length="152" mass="17713">MLAQTCRYLCIAGLTALFFSACTRSTCGADKTAFLDQYHDLLEEAKSADLPASDPGWSKYDAAFRSYVEECYDLHEPEMTGREKRRFWRQSLRYYYQRYGDGLVKELKGKDKSTLQKIQEETKAIFDEPDALFDDAAKGLKEDWQELKERFE</sequence>
<name>A0A098SBC3_9BACT</name>
<evidence type="ECO:0000313" key="1">
    <source>
        <dbReference type="EMBL" id="KGE88963.1"/>
    </source>
</evidence>
<organism evidence="1 2">
    <name type="scientific">Phaeodactylibacter xiamenensis</name>
    <dbReference type="NCBI Taxonomy" id="1524460"/>
    <lineage>
        <taxon>Bacteria</taxon>
        <taxon>Pseudomonadati</taxon>
        <taxon>Bacteroidota</taxon>
        <taxon>Saprospiria</taxon>
        <taxon>Saprospirales</taxon>
        <taxon>Haliscomenobacteraceae</taxon>
        <taxon>Phaeodactylibacter</taxon>
    </lineage>
</organism>
<reference evidence="1 2" key="1">
    <citation type="journal article" date="2014" name="Int. J. Syst. Evol. Microbiol.">
        <title>Phaeodactylibacter xiamenensis gen. nov., sp. nov., a member of the family Saprospiraceae isolated from the marine alga Phaeodactylum tricornutum.</title>
        <authorList>
            <person name="Chen Z.Jr."/>
            <person name="Lei X."/>
            <person name="Lai Q."/>
            <person name="Li Y."/>
            <person name="Zhang B."/>
            <person name="Zhang J."/>
            <person name="Zhang H."/>
            <person name="Yang L."/>
            <person name="Zheng W."/>
            <person name="Tian Y."/>
            <person name="Yu Z."/>
            <person name="Xu H.Jr."/>
            <person name="Zheng T."/>
        </authorList>
    </citation>
    <scope>NUCLEOTIDE SEQUENCE [LARGE SCALE GENOMIC DNA]</scope>
    <source>
        <strain evidence="1 2">KD52</strain>
    </source>
</reference>
<accession>A0A098SBC3</accession>
<dbReference type="EMBL" id="JPOS01000012">
    <property type="protein sequence ID" value="KGE88963.1"/>
    <property type="molecule type" value="Genomic_DNA"/>
</dbReference>
<dbReference type="RefSeq" id="WP_044216707.1">
    <property type="nucleotide sequence ID" value="NZ_JBKAGJ010000031.1"/>
</dbReference>
<proteinExistence type="predicted"/>
<dbReference type="Proteomes" id="UP000029736">
    <property type="component" value="Unassembled WGS sequence"/>
</dbReference>
<evidence type="ECO:0008006" key="3">
    <source>
        <dbReference type="Google" id="ProtNLM"/>
    </source>
</evidence>
<evidence type="ECO:0000313" key="2">
    <source>
        <dbReference type="Proteomes" id="UP000029736"/>
    </source>
</evidence>